<evidence type="ECO:0008006" key="3">
    <source>
        <dbReference type="Google" id="ProtNLM"/>
    </source>
</evidence>
<dbReference type="EMBL" id="LT598653">
    <property type="protein sequence ID" value="SBV33457.1"/>
    <property type="molecule type" value="Genomic_DNA"/>
</dbReference>
<dbReference type="AlphaFoldDB" id="A0A1Y5Q111"/>
<evidence type="ECO:0000313" key="2">
    <source>
        <dbReference type="EMBL" id="SBV33457.1"/>
    </source>
</evidence>
<proteinExistence type="predicted"/>
<keyword evidence="1" id="KW-0732">Signal</keyword>
<protein>
    <recommendedName>
        <fullName evidence="3">PRC-barrel domain-containing protein</fullName>
    </recommendedName>
</protein>
<sequence length="281" mass="27375">MRKLAGFVATFSLGMAAVVAAPAMAQDAAAATIDLSVGTQVFDSEGAVLGTVSSAQGANVVVDLGEGKQVTLPANSFGQLEKGPTIGATKAQVVAAVDQAAAGNEAKLTAALQPGADVRGVNGEAILGKVKLVAADGVVLTTPTGDVKLPRNAFFIGQAGLATSFTAEQFAAAMQQVNTAAAADDAAVAAALVAGTEVRSLKGTAVLGKVKSASADAVVVTTPGGDDVSLPRSAFLMSPAGLAAAYTADQFAAAVAQVTGEPAPQADAAAAADATVEQPAN</sequence>
<organism evidence="2">
    <name type="scientific">uncultured Sphingopyxis sp</name>
    <dbReference type="NCBI Taxonomy" id="310581"/>
    <lineage>
        <taxon>Bacteria</taxon>
        <taxon>Pseudomonadati</taxon>
        <taxon>Pseudomonadota</taxon>
        <taxon>Alphaproteobacteria</taxon>
        <taxon>Sphingomonadales</taxon>
        <taxon>Sphingomonadaceae</taxon>
        <taxon>Sphingopyxis</taxon>
        <taxon>environmental samples</taxon>
    </lineage>
</organism>
<feature type="chain" id="PRO_5012644626" description="PRC-barrel domain-containing protein" evidence="1">
    <location>
        <begin position="26"/>
        <end position="281"/>
    </location>
</feature>
<dbReference type="RefSeq" id="WP_295319420.1">
    <property type="nucleotide sequence ID" value="NZ_LT598653.1"/>
</dbReference>
<name>A0A1Y5Q111_9SPHN</name>
<dbReference type="KEGG" id="sphu:SPPYR_2337"/>
<reference evidence="2" key="1">
    <citation type="submission" date="2016-03" db="EMBL/GenBank/DDBJ databases">
        <authorList>
            <person name="Ploux O."/>
        </authorList>
    </citation>
    <scope>NUCLEOTIDE SEQUENCE</scope>
    <source>
        <strain evidence="2">UC10</strain>
    </source>
</reference>
<gene>
    <name evidence="2" type="ORF">SPPYR_2337</name>
</gene>
<feature type="signal peptide" evidence="1">
    <location>
        <begin position="1"/>
        <end position="25"/>
    </location>
</feature>
<evidence type="ECO:0000256" key="1">
    <source>
        <dbReference type="SAM" id="SignalP"/>
    </source>
</evidence>
<accession>A0A1Y5Q111</accession>